<protein>
    <recommendedName>
        <fullName evidence="4">DZANK-type domain-containing protein</fullName>
    </recommendedName>
</protein>
<evidence type="ECO:0000313" key="2">
    <source>
        <dbReference type="EMBL" id="WWX25162.1"/>
    </source>
</evidence>
<keyword evidence="1" id="KW-0472">Membrane</keyword>
<organism evidence="2 3">
    <name type="scientific">Candidatus Dehalogenimonas loeffleri</name>
    <dbReference type="NCBI Taxonomy" id="3127115"/>
    <lineage>
        <taxon>Bacteria</taxon>
        <taxon>Bacillati</taxon>
        <taxon>Chloroflexota</taxon>
        <taxon>Dehalococcoidia</taxon>
        <taxon>Dehalococcoidales</taxon>
        <taxon>Dehalococcoidaceae</taxon>
        <taxon>Dehalogenimonas</taxon>
    </lineage>
</organism>
<evidence type="ECO:0008006" key="4">
    <source>
        <dbReference type="Google" id="ProtNLM"/>
    </source>
</evidence>
<name>A0ABZ2J2Q8_9CHLR</name>
<reference evidence="2 3" key="1">
    <citation type="submission" date="2024-03" db="EMBL/GenBank/DDBJ databases">
        <title>A Dehalogenimonas Isolated from Estuarine Sediments Dihaloeliminates Chlorinated Alkanes.</title>
        <authorList>
            <person name="Yang Y."/>
            <person name="Wang H."/>
        </authorList>
    </citation>
    <scope>NUCLEOTIDE SEQUENCE [LARGE SCALE GENOMIC DNA]</scope>
    <source>
        <strain evidence="2 3">W</strain>
    </source>
</reference>
<gene>
    <name evidence="2" type="ORF">V8247_07835</name>
</gene>
<dbReference type="RefSeq" id="WP_338737302.1">
    <property type="nucleotide sequence ID" value="NZ_CP146612.1"/>
</dbReference>
<keyword evidence="1" id="KW-0812">Transmembrane</keyword>
<feature type="transmembrane region" description="Helical" evidence="1">
    <location>
        <begin position="174"/>
        <end position="194"/>
    </location>
</feature>
<dbReference type="EMBL" id="CP146612">
    <property type="protein sequence ID" value="WWX25162.1"/>
    <property type="molecule type" value="Genomic_DNA"/>
</dbReference>
<sequence>MSTAEKGHNIVTCTRCRTNIDTAVAGGDVKYCPNCGGQLFTPPPQHKTNYCPGCGKALSAPFDYCPGCGTRLNGEASADGHTSPEDYPPTPAELAAAKKGFIAPPAGPSAEHKQVVTDPKLKKLYKQWAAYSDLPEEALPVMEKPRPAQAPRHHAPSGGGVQLSGILADIPPRYLFIGAVVIIALILILAIAIAI</sequence>
<accession>A0ABZ2J2Q8</accession>
<proteinExistence type="predicted"/>
<dbReference type="Proteomes" id="UP001375370">
    <property type="component" value="Chromosome"/>
</dbReference>
<evidence type="ECO:0000256" key="1">
    <source>
        <dbReference type="SAM" id="Phobius"/>
    </source>
</evidence>
<evidence type="ECO:0000313" key="3">
    <source>
        <dbReference type="Proteomes" id="UP001375370"/>
    </source>
</evidence>
<keyword evidence="1" id="KW-1133">Transmembrane helix</keyword>
<keyword evidence="3" id="KW-1185">Reference proteome</keyword>